<reference evidence="1 2" key="1">
    <citation type="journal article" date="2019" name="G3 (Bethesda)">
        <title>Sequencing of a Wild Apple (Malus baccata) Genome Unravels the Differences Between Cultivated and Wild Apple Species Regarding Disease Resistance and Cold Tolerance.</title>
        <authorList>
            <person name="Chen X."/>
        </authorList>
    </citation>
    <scope>NUCLEOTIDE SEQUENCE [LARGE SCALE GENOMIC DNA]</scope>
    <source>
        <strain evidence="2">cv. Shandingzi</strain>
        <tissue evidence="1">Leaves</tissue>
    </source>
</reference>
<dbReference type="Proteomes" id="UP000315295">
    <property type="component" value="Unassembled WGS sequence"/>
</dbReference>
<gene>
    <name evidence="1" type="ORF">C1H46_030078</name>
</gene>
<keyword evidence="2" id="KW-1185">Reference proteome</keyword>
<protein>
    <submittedName>
        <fullName evidence="1">Uncharacterized protein</fullName>
    </submittedName>
</protein>
<evidence type="ECO:0000313" key="2">
    <source>
        <dbReference type="Proteomes" id="UP000315295"/>
    </source>
</evidence>
<accession>A0A540LDD6</accession>
<dbReference type="Gene3D" id="3.30.40.10">
    <property type="entry name" value="Zinc/RING finger domain, C3HC4 (zinc finger)"/>
    <property type="match status" value="1"/>
</dbReference>
<comment type="caution">
    <text evidence="1">The sequence shown here is derived from an EMBL/GenBank/DDBJ whole genome shotgun (WGS) entry which is preliminary data.</text>
</comment>
<dbReference type="InterPro" id="IPR013083">
    <property type="entry name" value="Znf_RING/FYVE/PHD"/>
</dbReference>
<dbReference type="SUPFAM" id="SSF57850">
    <property type="entry name" value="RING/U-box"/>
    <property type="match status" value="1"/>
</dbReference>
<evidence type="ECO:0000313" key="1">
    <source>
        <dbReference type="EMBL" id="TQD84369.1"/>
    </source>
</evidence>
<proteinExistence type="predicted"/>
<name>A0A540LDD6_MALBA</name>
<organism evidence="1 2">
    <name type="scientific">Malus baccata</name>
    <name type="common">Siberian crab apple</name>
    <name type="synonym">Pyrus baccata</name>
    <dbReference type="NCBI Taxonomy" id="106549"/>
    <lineage>
        <taxon>Eukaryota</taxon>
        <taxon>Viridiplantae</taxon>
        <taxon>Streptophyta</taxon>
        <taxon>Embryophyta</taxon>
        <taxon>Tracheophyta</taxon>
        <taxon>Spermatophyta</taxon>
        <taxon>Magnoliopsida</taxon>
        <taxon>eudicotyledons</taxon>
        <taxon>Gunneridae</taxon>
        <taxon>Pentapetalae</taxon>
        <taxon>rosids</taxon>
        <taxon>fabids</taxon>
        <taxon>Rosales</taxon>
        <taxon>Rosaceae</taxon>
        <taxon>Amygdaloideae</taxon>
        <taxon>Maleae</taxon>
        <taxon>Malus</taxon>
    </lineage>
</organism>
<sequence length="81" mass="9155">MESPSSVLSSDDATAVKCSICMEGVSDNCGRTIVKLQCSHLFHLGELIFIPFFLHAHPLYFRPFNRAEFEEESMNKNNCDV</sequence>
<dbReference type="AlphaFoldDB" id="A0A540LDD6"/>
<dbReference type="EMBL" id="VIEB01000640">
    <property type="protein sequence ID" value="TQD84369.1"/>
    <property type="molecule type" value="Genomic_DNA"/>
</dbReference>